<reference evidence="5" key="1">
    <citation type="submission" date="2020-04" db="EMBL/GenBank/DDBJ databases">
        <title>Description of novel Gluconacetobacter.</title>
        <authorList>
            <person name="Sombolestani A."/>
        </authorList>
    </citation>
    <scope>NUCLEOTIDE SEQUENCE [LARGE SCALE GENOMIC DNA]</scope>
    <source>
        <strain evidence="5">LMG 1745</strain>
    </source>
</reference>
<evidence type="ECO:0000313" key="4">
    <source>
        <dbReference type="EMBL" id="MBF0888758.1"/>
    </source>
</evidence>
<comment type="caution">
    <text evidence="4">The sequence shown here is derived from an EMBL/GenBank/DDBJ whole genome shotgun (WGS) entry which is preliminary data.</text>
</comment>
<dbReference type="NCBIfam" id="TIGR02324">
    <property type="entry name" value="CP_lyasePhnL"/>
    <property type="match status" value="1"/>
</dbReference>
<dbReference type="PANTHER" id="PTHR24220:SF86">
    <property type="entry name" value="ABC TRANSPORTER ABCH.1"/>
    <property type="match status" value="1"/>
</dbReference>
<evidence type="ECO:0000313" key="5">
    <source>
        <dbReference type="Proteomes" id="UP000662701"/>
    </source>
</evidence>
<gene>
    <name evidence="4" type="primary">phnL</name>
    <name evidence="4" type="ORF">HKD19_09385</name>
</gene>
<keyword evidence="2" id="KW-0067">ATP-binding</keyword>
<name>A0ABR9YW77_9PROT</name>
<evidence type="ECO:0000259" key="3">
    <source>
        <dbReference type="PROSITE" id="PS50893"/>
    </source>
</evidence>
<dbReference type="PANTHER" id="PTHR24220">
    <property type="entry name" value="IMPORT ATP-BINDING PROTEIN"/>
    <property type="match status" value="1"/>
</dbReference>
<dbReference type="Pfam" id="PF00005">
    <property type="entry name" value="ABC_tran"/>
    <property type="match status" value="1"/>
</dbReference>
<dbReference type="InterPro" id="IPR003593">
    <property type="entry name" value="AAA+_ATPase"/>
</dbReference>
<keyword evidence="4" id="KW-0456">Lyase</keyword>
<dbReference type="SUPFAM" id="SSF52540">
    <property type="entry name" value="P-loop containing nucleoside triphosphate hydrolases"/>
    <property type="match status" value="1"/>
</dbReference>
<dbReference type="InterPro" id="IPR027417">
    <property type="entry name" value="P-loop_NTPase"/>
</dbReference>
<protein>
    <submittedName>
        <fullName evidence="4">Phosphonate C-P lyase system protein PhnL</fullName>
    </submittedName>
</protein>
<feature type="domain" description="ABC transporter" evidence="3">
    <location>
        <begin position="11"/>
        <end position="242"/>
    </location>
</feature>
<dbReference type="GO" id="GO:0016829">
    <property type="term" value="F:lyase activity"/>
    <property type="evidence" value="ECO:0007669"/>
    <property type="project" value="UniProtKB-KW"/>
</dbReference>
<dbReference type="RefSeq" id="WP_194262558.1">
    <property type="nucleotide sequence ID" value="NZ_JABCQH010000006.1"/>
</dbReference>
<organism evidence="4 5">
    <name type="scientific">Gluconobacter cadivus</name>
    <dbReference type="NCBI Taxonomy" id="2728101"/>
    <lineage>
        <taxon>Bacteria</taxon>
        <taxon>Pseudomonadati</taxon>
        <taxon>Pseudomonadota</taxon>
        <taxon>Alphaproteobacteria</taxon>
        <taxon>Acetobacterales</taxon>
        <taxon>Acetobacteraceae</taxon>
        <taxon>Gluconobacter</taxon>
    </lineage>
</organism>
<dbReference type="PROSITE" id="PS50893">
    <property type="entry name" value="ABC_TRANSPORTER_2"/>
    <property type="match status" value="1"/>
</dbReference>
<dbReference type="Gene3D" id="3.40.50.300">
    <property type="entry name" value="P-loop containing nucleotide triphosphate hydrolases"/>
    <property type="match status" value="1"/>
</dbReference>
<keyword evidence="1" id="KW-0547">Nucleotide-binding</keyword>
<evidence type="ECO:0000256" key="1">
    <source>
        <dbReference type="ARBA" id="ARBA00022741"/>
    </source>
</evidence>
<dbReference type="Proteomes" id="UP000662701">
    <property type="component" value="Unassembled WGS sequence"/>
</dbReference>
<reference evidence="4 5" key="2">
    <citation type="submission" date="2020-11" db="EMBL/GenBank/DDBJ databases">
        <title>Description of novel Gluconobacter species.</title>
        <authorList>
            <person name="Cleenwerck I."/>
            <person name="Cnockaert M."/>
            <person name="Borremans W."/>
            <person name="Wieme A.D."/>
            <person name="De Vuyst L."/>
            <person name="Vandamme P."/>
        </authorList>
    </citation>
    <scope>NUCLEOTIDE SEQUENCE [LARGE SCALE GENOMIC DNA]</scope>
    <source>
        <strain evidence="4 5">LMG 1745</strain>
    </source>
</reference>
<sequence length="242" mass="25755">MTTSHSGPLAINAADLHKRFVLHLQGGLELDVLRGANLKVQPGACIALVGPSGAGKSSLMRALYGNYRIDSGSIRIAHDGGMVDIASASPAEILAVRQRSLGYVSQFLRAIPRLSALDVVASSAIARGIDENEARRQAGAMLERLRIPAALHTLPPITFSGGEQQRVNLARSFICDWPTLLLDEPTASLDPTSRDTVCDLIAEACNRGSAIVAIVHDPALRDRIADRSVRLENGATLEEIPA</sequence>
<dbReference type="SMART" id="SM00382">
    <property type="entry name" value="AAA"/>
    <property type="match status" value="1"/>
</dbReference>
<proteinExistence type="predicted"/>
<dbReference type="InterPro" id="IPR015854">
    <property type="entry name" value="ABC_transpr_LolD-like"/>
</dbReference>
<evidence type="ECO:0000256" key="2">
    <source>
        <dbReference type="ARBA" id="ARBA00022840"/>
    </source>
</evidence>
<dbReference type="InterPro" id="IPR012701">
    <property type="entry name" value="CP_lyase_PhnL"/>
</dbReference>
<dbReference type="EMBL" id="JABCQH010000006">
    <property type="protein sequence ID" value="MBF0888758.1"/>
    <property type="molecule type" value="Genomic_DNA"/>
</dbReference>
<dbReference type="InterPro" id="IPR003439">
    <property type="entry name" value="ABC_transporter-like_ATP-bd"/>
</dbReference>
<dbReference type="PROSITE" id="PS00211">
    <property type="entry name" value="ABC_TRANSPORTER_1"/>
    <property type="match status" value="1"/>
</dbReference>
<keyword evidence="5" id="KW-1185">Reference proteome</keyword>
<accession>A0ABR9YW77</accession>
<dbReference type="InterPro" id="IPR017871">
    <property type="entry name" value="ABC_transporter-like_CS"/>
</dbReference>